<dbReference type="OMA" id="LLELEYW"/>
<reference evidence="3" key="1">
    <citation type="journal article" date="2013" name="Genome Announc.">
        <title>Draft genome sequence of the grapevine dieback fungus Eutypa lata UCR-EL1.</title>
        <authorList>
            <person name="Blanco-Ulate B."/>
            <person name="Rolshausen P.E."/>
            <person name="Cantu D."/>
        </authorList>
    </citation>
    <scope>NUCLEOTIDE SEQUENCE [LARGE SCALE GENOMIC DNA]</scope>
    <source>
        <strain evidence="3">UCR-EL1</strain>
    </source>
</reference>
<dbReference type="HOGENOM" id="CLU_004184_3_2_1"/>
<keyword evidence="3" id="KW-1185">Reference proteome</keyword>
<evidence type="ECO:0000313" key="3">
    <source>
        <dbReference type="Proteomes" id="UP000012174"/>
    </source>
</evidence>
<dbReference type="AlphaFoldDB" id="M7T091"/>
<dbReference type="KEGG" id="ela:UCREL1_2752"/>
<dbReference type="Pfam" id="PF06985">
    <property type="entry name" value="HET"/>
    <property type="match status" value="1"/>
</dbReference>
<dbReference type="Proteomes" id="UP000012174">
    <property type="component" value="Unassembled WGS sequence"/>
</dbReference>
<sequence length="351" mass="39251">MDNTTDLSPASSFSYKALRQAQEIRLLRIPIDDDSQPITSSLFHASLDNCPPYTALSYVWGDAKTTLPISVNGSIVSITKNLHEALSALRKSGADTAGAALTLWVDALCINQSDDAEKAIQVQLMRRIYHEAAQVIIWLGPEGGESTAALHQLRDIGTRFQKLKSSPLYALRIPSFLQGIAATPGSQLRSVWYLFRRRPYWRRVWVIQEAVLARRATVWCGRDSVAWDVLQMALKAFQLTVSLPRAEATTTAALSIIADVNQDISHFRFCAEQFYASGEQGMGLMETLWWTLKADIQATDPRDRMYGLLGLIKEEDRVQIPIDYSAATTLENVLFEIQLCTEVGRLKQQTN</sequence>
<proteinExistence type="predicted"/>
<gene>
    <name evidence="2" type="ORF">UCREL1_2752</name>
</gene>
<accession>M7T091</accession>
<dbReference type="EMBL" id="KB705907">
    <property type="protein sequence ID" value="EMR70223.1"/>
    <property type="molecule type" value="Genomic_DNA"/>
</dbReference>
<organism evidence="2 3">
    <name type="scientific">Eutypa lata (strain UCR-EL1)</name>
    <name type="common">Grapevine dieback disease fungus</name>
    <name type="synonym">Eutypa armeniacae</name>
    <dbReference type="NCBI Taxonomy" id="1287681"/>
    <lineage>
        <taxon>Eukaryota</taxon>
        <taxon>Fungi</taxon>
        <taxon>Dikarya</taxon>
        <taxon>Ascomycota</taxon>
        <taxon>Pezizomycotina</taxon>
        <taxon>Sordariomycetes</taxon>
        <taxon>Xylariomycetidae</taxon>
        <taxon>Xylariales</taxon>
        <taxon>Diatrypaceae</taxon>
        <taxon>Eutypa</taxon>
    </lineage>
</organism>
<dbReference type="PANTHER" id="PTHR24148:SF77">
    <property type="entry name" value="HETEROKARYON INCOMPATIBILITY DOMAIN-CONTAINING PROTEIN"/>
    <property type="match status" value="1"/>
</dbReference>
<dbReference type="InterPro" id="IPR010730">
    <property type="entry name" value="HET"/>
</dbReference>
<evidence type="ECO:0000259" key="1">
    <source>
        <dbReference type="Pfam" id="PF06985"/>
    </source>
</evidence>
<dbReference type="OrthoDB" id="4587016at2759"/>
<feature type="domain" description="Heterokaryon incompatibility" evidence="1">
    <location>
        <begin position="53"/>
        <end position="209"/>
    </location>
</feature>
<dbReference type="PANTHER" id="PTHR24148">
    <property type="entry name" value="ANKYRIN REPEAT DOMAIN-CONTAINING PROTEIN 39 HOMOLOG-RELATED"/>
    <property type="match status" value="1"/>
</dbReference>
<dbReference type="InterPro" id="IPR052895">
    <property type="entry name" value="HetReg/Transcr_Mod"/>
</dbReference>
<protein>
    <submittedName>
        <fullName evidence="2">Putative heterokaryon incompatibility protein</fullName>
    </submittedName>
</protein>
<dbReference type="eggNOG" id="ENOG502RS8W">
    <property type="taxonomic scope" value="Eukaryota"/>
</dbReference>
<evidence type="ECO:0000313" key="2">
    <source>
        <dbReference type="EMBL" id="EMR70223.1"/>
    </source>
</evidence>
<name>M7T091_EUTLA</name>